<dbReference type="FunFam" id="3.30.160.60:FF:000014">
    <property type="entry name" value="Transcription factor Sp3"/>
    <property type="match status" value="1"/>
</dbReference>
<dbReference type="Gene3D" id="3.30.160.60">
    <property type="entry name" value="Classic Zinc Finger"/>
    <property type="match status" value="3"/>
</dbReference>
<evidence type="ECO:0000313" key="15">
    <source>
        <dbReference type="Proteomes" id="UP001566132"/>
    </source>
</evidence>
<sequence length="348" mass="39628">MYLSDEIFNVYAGEAVAPSDQLTPLQRLAAAANNIYENPSYSVQNQYSPESTKSSCSDGFATQASHDTKMNGIQYSHYPPKFISYYNNCIFQPSSTSQVSCSYQPHAPQPNQWYSHTLMQPNRMVPSFSNVQYNPEVRMEFGACLPTRTRKCAKCTCPNCVNEENGIRSPGTGKKTHICHFPECGKKYGKTSHLQAHLRMHTGERPFVCYWAYCGKRFTRSDELQRHRRTHTGEKRFSCPICAKRFMRSDHLSKHVKTHGNCNKKSLNQSKENRSNVPKNDVAITVPDHTPQVPTNVSYPPGASIRTFRVPYPNMMPHSDMPQYHNGDLINFNSTTNGGYITHHSYRH</sequence>
<evidence type="ECO:0000256" key="4">
    <source>
        <dbReference type="ARBA" id="ARBA00022771"/>
    </source>
</evidence>
<keyword evidence="6" id="KW-0805">Transcription regulation</keyword>
<dbReference type="InterPro" id="IPR036236">
    <property type="entry name" value="Znf_C2H2_sf"/>
</dbReference>
<keyword evidence="4 11" id="KW-0863">Zinc-finger</keyword>
<accession>A0ABD1ERM7</accession>
<comment type="subcellular location">
    <subcellularLocation>
        <location evidence="1">Nucleus</location>
    </subcellularLocation>
</comment>
<feature type="domain" description="C2H2-type" evidence="13">
    <location>
        <begin position="207"/>
        <end position="236"/>
    </location>
</feature>
<organism evidence="14 15">
    <name type="scientific">Hypothenemus hampei</name>
    <name type="common">Coffee berry borer</name>
    <dbReference type="NCBI Taxonomy" id="57062"/>
    <lineage>
        <taxon>Eukaryota</taxon>
        <taxon>Metazoa</taxon>
        <taxon>Ecdysozoa</taxon>
        <taxon>Arthropoda</taxon>
        <taxon>Hexapoda</taxon>
        <taxon>Insecta</taxon>
        <taxon>Pterygota</taxon>
        <taxon>Neoptera</taxon>
        <taxon>Endopterygota</taxon>
        <taxon>Coleoptera</taxon>
        <taxon>Polyphaga</taxon>
        <taxon>Cucujiformia</taxon>
        <taxon>Curculionidae</taxon>
        <taxon>Scolytinae</taxon>
        <taxon>Hypothenemus</taxon>
    </lineage>
</organism>
<dbReference type="PROSITE" id="PS00028">
    <property type="entry name" value="ZINC_FINGER_C2H2_1"/>
    <property type="match status" value="3"/>
</dbReference>
<evidence type="ECO:0000256" key="1">
    <source>
        <dbReference type="ARBA" id="ARBA00004123"/>
    </source>
</evidence>
<dbReference type="Proteomes" id="UP001566132">
    <property type="component" value="Unassembled WGS sequence"/>
</dbReference>
<keyword evidence="5" id="KW-0862">Zinc</keyword>
<keyword evidence="9" id="KW-0539">Nucleus</keyword>
<name>A0ABD1ERM7_HYPHA</name>
<dbReference type="InterPro" id="IPR013087">
    <property type="entry name" value="Znf_C2H2_type"/>
</dbReference>
<gene>
    <name evidence="14" type="ORF">ABEB36_008973</name>
</gene>
<dbReference type="GO" id="GO:0008270">
    <property type="term" value="F:zinc ion binding"/>
    <property type="evidence" value="ECO:0007669"/>
    <property type="project" value="UniProtKB-KW"/>
</dbReference>
<dbReference type="FunFam" id="3.30.160.60:FF:000026">
    <property type="entry name" value="Transcription factor Sp3"/>
    <property type="match status" value="1"/>
</dbReference>
<dbReference type="AlphaFoldDB" id="A0ABD1ERM7"/>
<dbReference type="SUPFAM" id="SSF57667">
    <property type="entry name" value="beta-beta-alpha zinc fingers"/>
    <property type="match status" value="1"/>
</dbReference>
<dbReference type="PANTHER" id="PTHR23235:SF165">
    <property type="entry name" value="TRANSCRIPTION FACTOR BTD"/>
    <property type="match status" value="1"/>
</dbReference>
<feature type="compositionally biased region" description="Polar residues" evidence="12">
    <location>
        <begin position="260"/>
        <end position="278"/>
    </location>
</feature>
<evidence type="ECO:0000256" key="10">
    <source>
        <dbReference type="ARBA" id="ARBA00038409"/>
    </source>
</evidence>
<keyword evidence="3" id="KW-0677">Repeat</keyword>
<evidence type="ECO:0000256" key="5">
    <source>
        <dbReference type="ARBA" id="ARBA00022833"/>
    </source>
</evidence>
<evidence type="ECO:0000256" key="8">
    <source>
        <dbReference type="ARBA" id="ARBA00023163"/>
    </source>
</evidence>
<reference evidence="14 15" key="1">
    <citation type="submission" date="2024-05" db="EMBL/GenBank/DDBJ databases">
        <title>Genetic variation in Jamaican populations of the coffee berry borer (Hypothenemus hampei).</title>
        <authorList>
            <person name="Errbii M."/>
            <person name="Myrie A."/>
        </authorList>
    </citation>
    <scope>NUCLEOTIDE SEQUENCE [LARGE SCALE GENOMIC DNA]</scope>
    <source>
        <strain evidence="14">JA-Hopewell-2020-01-JO</strain>
        <tissue evidence="14">Whole body</tissue>
    </source>
</reference>
<dbReference type="CDD" id="cd22541">
    <property type="entry name" value="SP5_N"/>
    <property type="match status" value="1"/>
</dbReference>
<evidence type="ECO:0000256" key="7">
    <source>
        <dbReference type="ARBA" id="ARBA00023125"/>
    </source>
</evidence>
<evidence type="ECO:0000256" key="2">
    <source>
        <dbReference type="ARBA" id="ARBA00022723"/>
    </source>
</evidence>
<protein>
    <recommendedName>
        <fullName evidence="13">C2H2-type domain-containing protein</fullName>
    </recommendedName>
</protein>
<proteinExistence type="inferred from homology"/>
<evidence type="ECO:0000313" key="14">
    <source>
        <dbReference type="EMBL" id="KAL1498120.1"/>
    </source>
</evidence>
<evidence type="ECO:0000256" key="6">
    <source>
        <dbReference type="ARBA" id="ARBA00023015"/>
    </source>
</evidence>
<dbReference type="GO" id="GO:0005634">
    <property type="term" value="C:nucleus"/>
    <property type="evidence" value="ECO:0007669"/>
    <property type="project" value="UniProtKB-SubCell"/>
</dbReference>
<dbReference type="EMBL" id="JBDJPC010000006">
    <property type="protein sequence ID" value="KAL1498120.1"/>
    <property type="molecule type" value="Genomic_DNA"/>
</dbReference>
<dbReference type="PANTHER" id="PTHR23235">
    <property type="entry name" value="KRUEPPEL-LIKE TRANSCRIPTION FACTOR"/>
    <property type="match status" value="1"/>
</dbReference>
<evidence type="ECO:0000256" key="11">
    <source>
        <dbReference type="PROSITE-ProRule" id="PRU00042"/>
    </source>
</evidence>
<keyword evidence="7" id="KW-0238">DNA-binding</keyword>
<comment type="similarity">
    <text evidence="10">Belongs to the Sp1 C2H2-type zinc-finger protein family.</text>
</comment>
<comment type="caution">
    <text evidence="14">The sequence shown here is derived from an EMBL/GenBank/DDBJ whole genome shotgun (WGS) entry which is preliminary data.</text>
</comment>
<dbReference type="PROSITE" id="PS50157">
    <property type="entry name" value="ZINC_FINGER_C2H2_2"/>
    <property type="match status" value="3"/>
</dbReference>
<evidence type="ECO:0000256" key="3">
    <source>
        <dbReference type="ARBA" id="ARBA00022737"/>
    </source>
</evidence>
<keyword evidence="2" id="KW-0479">Metal-binding</keyword>
<evidence type="ECO:0000256" key="12">
    <source>
        <dbReference type="SAM" id="MobiDB-lite"/>
    </source>
</evidence>
<evidence type="ECO:0000259" key="13">
    <source>
        <dbReference type="PROSITE" id="PS50157"/>
    </source>
</evidence>
<feature type="region of interest" description="Disordered" evidence="12">
    <location>
        <begin position="257"/>
        <end position="282"/>
    </location>
</feature>
<keyword evidence="8" id="KW-0804">Transcription</keyword>
<feature type="domain" description="C2H2-type" evidence="13">
    <location>
        <begin position="237"/>
        <end position="264"/>
    </location>
</feature>
<feature type="domain" description="C2H2-type" evidence="13">
    <location>
        <begin position="177"/>
        <end position="206"/>
    </location>
</feature>
<dbReference type="Pfam" id="PF00096">
    <property type="entry name" value="zf-C2H2"/>
    <property type="match status" value="3"/>
</dbReference>
<evidence type="ECO:0000256" key="9">
    <source>
        <dbReference type="ARBA" id="ARBA00023242"/>
    </source>
</evidence>
<keyword evidence="15" id="KW-1185">Reference proteome</keyword>
<dbReference type="GO" id="GO:0003677">
    <property type="term" value="F:DNA binding"/>
    <property type="evidence" value="ECO:0007669"/>
    <property type="project" value="UniProtKB-KW"/>
</dbReference>
<dbReference type="SMART" id="SM00355">
    <property type="entry name" value="ZnF_C2H2"/>
    <property type="match status" value="3"/>
</dbReference>